<gene>
    <name evidence="13" type="ORF">WR25_17969</name>
</gene>
<dbReference type="Pfam" id="PF10200">
    <property type="entry name" value="Ndufs5"/>
    <property type="match status" value="1"/>
</dbReference>
<dbReference type="EMBL" id="LIAE01006914">
    <property type="protein sequence ID" value="PAV83885.1"/>
    <property type="molecule type" value="Genomic_DNA"/>
</dbReference>
<keyword evidence="7" id="KW-0999">Mitochondrion inner membrane</keyword>
<keyword evidence="9" id="KW-0496">Mitochondrion</keyword>
<dbReference type="GO" id="GO:0005758">
    <property type="term" value="C:mitochondrial intermembrane space"/>
    <property type="evidence" value="ECO:0007669"/>
    <property type="project" value="UniProtKB-SubCell"/>
</dbReference>
<evidence type="ECO:0000256" key="10">
    <source>
        <dbReference type="ARBA" id="ARBA00023136"/>
    </source>
</evidence>
<keyword evidence="5" id="KW-0813">Transport</keyword>
<evidence type="ECO:0000256" key="8">
    <source>
        <dbReference type="ARBA" id="ARBA00022982"/>
    </source>
</evidence>
<evidence type="ECO:0000256" key="7">
    <source>
        <dbReference type="ARBA" id="ARBA00022792"/>
    </source>
</evidence>
<comment type="subcellular location">
    <subcellularLocation>
        <location evidence="3">Mitochondrion inner membrane</location>
        <topology evidence="3">Peripheral membrane protein</topology>
    </subcellularLocation>
    <subcellularLocation>
        <location evidence="2">Mitochondrion intermembrane space</location>
    </subcellularLocation>
</comment>
<sequence length="712" mass="82526">MVLGDKVPEKDEVIQPLLNLPISEDIRATGAMQHRHCGFFEMQWYKCLEAYGARLGRKYCDIEHRDFAECVNHDKSIKRADAIRKQREKLYREGKLEKKWEDDFPQMNIEGNLLDSEDSQSSFSAFSLATSIMDSEYRNDATSTRIMMNNEDNNVNPTSSRSKKKQLPITENMVHLLENRELGRRRRKVSDLKSNYTSDRNFYPSIPLSRFVLIDPNSFNGIPMGWTPDGKYLIVFRYGMRTVLLYRYLGVDCAMGEECDAIAKKAFCLEREVIVVPRAESQVALKQDMVLITADNRNLVVATFTPVQEVNISLQQIYAHNQSLGIVNQSLESYTFYSIDIETGVICGRAHFPMDKISLTNGVALQKKTLLVLSTMHQTLHIFTICPRTGQIHKEKEIGRLINEDDQLFIGNESPSDIIESKWLSGFKQRLNTFLFHRAKNSGPVAMSRFLANWEYRHILRIHRIQMIDDSRVLMRLVPKTVLSHTDYSKMTMFFVLMDWKTSQIWDVFEDYDRRFFTMFMECIDNLVHPSLTYNNPAPLTVHHNYYAKSAYIEQIEKGASPEVLHRYIKILPYCVSQVSVATPYLDPYLFFFDENFFKMVLNGRTQLVRHDTGGNLINNYEFKIRSRRTGNYLFSFKYPPVIGAHQVTILYHPTDPICFTIDRTDQNTPLALHLPQSSQKTFTVEGASQNYDDFNPFPQPLFGGVEPMNRL</sequence>
<dbReference type="Pfam" id="PF09737">
    <property type="entry name" value="Det1"/>
    <property type="match status" value="1"/>
</dbReference>
<comment type="caution">
    <text evidence="13">The sequence shown here is derived from an EMBL/GenBank/DDBJ whole genome shotgun (WGS) entry which is preliminary data.</text>
</comment>
<keyword evidence="8" id="KW-0249">Electron transport</keyword>
<name>A0A2A2LCR8_9BILA</name>
<dbReference type="OrthoDB" id="18339at2759"/>
<dbReference type="PANTHER" id="PTHR13374">
    <property type="entry name" value="DET1 HOMOLOG DE-ETIOLATED-1 HOMOLOG"/>
    <property type="match status" value="1"/>
</dbReference>
<reference evidence="13 14" key="1">
    <citation type="journal article" date="2017" name="Curr. Biol.">
        <title>Genome architecture and evolution of a unichromosomal asexual nematode.</title>
        <authorList>
            <person name="Fradin H."/>
            <person name="Zegar C."/>
            <person name="Gutwein M."/>
            <person name="Lucas J."/>
            <person name="Kovtun M."/>
            <person name="Corcoran D."/>
            <person name="Baugh L.R."/>
            <person name="Kiontke K."/>
            <person name="Gunsalus K."/>
            <person name="Fitch D.H."/>
            <person name="Piano F."/>
        </authorList>
    </citation>
    <scope>NUCLEOTIDE SEQUENCE [LARGE SCALE GENOMIC DNA]</scope>
    <source>
        <strain evidence="13">PF1309</strain>
    </source>
</reference>
<keyword evidence="6" id="KW-0679">Respiratory chain</keyword>
<evidence type="ECO:0000256" key="12">
    <source>
        <dbReference type="PIRSR" id="PIRSR619342-50"/>
    </source>
</evidence>
<evidence type="ECO:0000256" key="4">
    <source>
        <dbReference type="ARBA" id="ARBA00007372"/>
    </source>
</evidence>
<dbReference type="GO" id="GO:0031461">
    <property type="term" value="C:cullin-RING ubiquitin ligase complex"/>
    <property type="evidence" value="ECO:0007669"/>
    <property type="project" value="TreeGrafter"/>
</dbReference>
<dbReference type="STRING" id="2018661.A0A2A2LCR8"/>
<feature type="disulfide bond" evidence="12">
    <location>
        <begin position="37"/>
        <end position="70"/>
    </location>
</feature>
<dbReference type="GO" id="GO:1990756">
    <property type="term" value="F:ubiquitin-like ligase-substrate adaptor activity"/>
    <property type="evidence" value="ECO:0007669"/>
    <property type="project" value="TreeGrafter"/>
</dbReference>
<dbReference type="GO" id="GO:0005743">
    <property type="term" value="C:mitochondrial inner membrane"/>
    <property type="evidence" value="ECO:0007669"/>
    <property type="project" value="UniProtKB-SubCell"/>
</dbReference>
<dbReference type="GO" id="GO:0005634">
    <property type="term" value="C:nucleus"/>
    <property type="evidence" value="ECO:0007669"/>
    <property type="project" value="TreeGrafter"/>
</dbReference>
<dbReference type="Proteomes" id="UP000218231">
    <property type="component" value="Unassembled WGS sequence"/>
</dbReference>
<keyword evidence="14" id="KW-1185">Reference proteome</keyword>
<dbReference type="PANTHER" id="PTHR13374:SF3">
    <property type="entry name" value="DET1 HOMOLOG"/>
    <property type="match status" value="1"/>
</dbReference>
<dbReference type="InterPro" id="IPR019342">
    <property type="entry name" value="NADH_UbQ_OxRdtase_FeS-su5"/>
</dbReference>
<proteinExistence type="inferred from homology"/>
<dbReference type="GO" id="GO:0032436">
    <property type="term" value="P:positive regulation of proteasomal ubiquitin-dependent protein catabolic process"/>
    <property type="evidence" value="ECO:0007669"/>
    <property type="project" value="TreeGrafter"/>
</dbReference>
<keyword evidence="10" id="KW-0472">Membrane</keyword>
<comment type="function">
    <text evidence="1">Accessory subunit of the mitochondrial membrane respiratory chain NADH dehydrogenase (Complex I), that is believed not to be involved in catalysis. Complex I functions in the transfer of electrons from NADH to the respiratory chain. The immediate electron acceptor for the enzyme is believed to be ubiquinone.</text>
</comment>
<evidence type="ECO:0000256" key="5">
    <source>
        <dbReference type="ARBA" id="ARBA00022448"/>
    </source>
</evidence>
<protein>
    <submittedName>
        <fullName evidence="13">Uncharacterized protein</fullName>
    </submittedName>
</protein>
<dbReference type="AlphaFoldDB" id="A0A2A2LCR8"/>
<evidence type="ECO:0000256" key="11">
    <source>
        <dbReference type="ARBA" id="ARBA00023157"/>
    </source>
</evidence>
<organism evidence="13 14">
    <name type="scientific">Diploscapter pachys</name>
    <dbReference type="NCBI Taxonomy" id="2018661"/>
    <lineage>
        <taxon>Eukaryota</taxon>
        <taxon>Metazoa</taxon>
        <taxon>Ecdysozoa</taxon>
        <taxon>Nematoda</taxon>
        <taxon>Chromadorea</taxon>
        <taxon>Rhabditida</taxon>
        <taxon>Rhabditina</taxon>
        <taxon>Rhabditomorpha</taxon>
        <taxon>Rhabditoidea</taxon>
        <taxon>Rhabditidae</taxon>
        <taxon>Diploscapter</taxon>
    </lineage>
</organism>
<dbReference type="GO" id="GO:0016567">
    <property type="term" value="P:protein ubiquitination"/>
    <property type="evidence" value="ECO:0007669"/>
    <property type="project" value="TreeGrafter"/>
</dbReference>
<evidence type="ECO:0000256" key="2">
    <source>
        <dbReference type="ARBA" id="ARBA00004569"/>
    </source>
</evidence>
<evidence type="ECO:0000256" key="6">
    <source>
        <dbReference type="ARBA" id="ARBA00022660"/>
    </source>
</evidence>
<evidence type="ECO:0000313" key="14">
    <source>
        <dbReference type="Proteomes" id="UP000218231"/>
    </source>
</evidence>
<evidence type="ECO:0000256" key="9">
    <source>
        <dbReference type="ARBA" id="ARBA00023128"/>
    </source>
</evidence>
<feature type="disulfide bond" evidence="12">
    <location>
        <begin position="47"/>
        <end position="60"/>
    </location>
</feature>
<keyword evidence="11 12" id="KW-1015">Disulfide bond</keyword>
<accession>A0A2A2LCR8</accession>
<dbReference type="InterPro" id="IPR019138">
    <property type="entry name" value="De-etiolated_protein_1_Det1"/>
</dbReference>
<comment type="similarity">
    <text evidence="4">Belongs to the complex I NDUFS5 subunit family.</text>
</comment>
<dbReference type="GO" id="GO:0031625">
    <property type="term" value="F:ubiquitin protein ligase binding"/>
    <property type="evidence" value="ECO:0007669"/>
    <property type="project" value="TreeGrafter"/>
</dbReference>
<evidence type="ECO:0000256" key="3">
    <source>
        <dbReference type="ARBA" id="ARBA00004637"/>
    </source>
</evidence>
<evidence type="ECO:0000313" key="13">
    <source>
        <dbReference type="EMBL" id="PAV83885.1"/>
    </source>
</evidence>
<evidence type="ECO:0000256" key="1">
    <source>
        <dbReference type="ARBA" id="ARBA00003195"/>
    </source>
</evidence>